<feature type="compositionally biased region" description="Polar residues" evidence="1">
    <location>
        <begin position="38"/>
        <end position="51"/>
    </location>
</feature>
<feature type="compositionally biased region" description="Basic and acidic residues" evidence="1">
    <location>
        <begin position="62"/>
        <end position="76"/>
    </location>
</feature>
<sequence>MAKLIVTVALLLCVLALAQARASLDLKENDVIKEHVSTAEQESVSKTTATRPASILLPSQKPDSETERSESGKPETETTDFLPLTVINFHPINRHFPHHPSLTFRNRRPCRGHRLGKPWFHHRQITYGNDMLISKGDGKGEVREIPARWPKFPSGDTRVHRFHVWRDDDVTRRDGIRRPSDRHRHHFHRRHEAQWQKVRQEYEHETGFMTKIRKFLGYF</sequence>
<comment type="caution">
    <text evidence="3">The sequence shown here is derived from an EMBL/GenBank/DDBJ whole genome shotgun (WGS) entry which is preliminary data.</text>
</comment>
<feature type="region of interest" description="Disordered" evidence="1">
    <location>
        <begin position="36"/>
        <end position="77"/>
    </location>
</feature>
<dbReference type="AlphaFoldDB" id="A0AAP0M961"/>
<keyword evidence="4" id="KW-1185">Reference proteome</keyword>
<protein>
    <submittedName>
        <fullName evidence="3">Uncharacterized protein</fullName>
    </submittedName>
</protein>
<name>A0AAP0M961_9ROSI</name>
<proteinExistence type="predicted"/>
<gene>
    <name evidence="3" type="ORF">WN944_012883</name>
</gene>
<evidence type="ECO:0000256" key="1">
    <source>
        <dbReference type="SAM" id="MobiDB-lite"/>
    </source>
</evidence>
<feature type="signal peptide" evidence="2">
    <location>
        <begin position="1"/>
        <end position="20"/>
    </location>
</feature>
<evidence type="ECO:0000313" key="3">
    <source>
        <dbReference type="EMBL" id="KAK9197700.1"/>
    </source>
</evidence>
<reference evidence="3 4" key="1">
    <citation type="submission" date="2024-05" db="EMBL/GenBank/DDBJ databases">
        <title>Haplotype-resolved chromosome-level genome assembly of Huyou (Citrus changshanensis).</title>
        <authorList>
            <person name="Miao C."/>
            <person name="Chen W."/>
            <person name="Wu Y."/>
            <person name="Wang L."/>
            <person name="Zhao S."/>
            <person name="Grierson D."/>
            <person name="Xu C."/>
            <person name="Chen K."/>
        </authorList>
    </citation>
    <scope>NUCLEOTIDE SEQUENCE [LARGE SCALE GENOMIC DNA]</scope>
    <source>
        <strain evidence="3">01-14</strain>
        <tissue evidence="3">Leaf</tissue>
    </source>
</reference>
<organism evidence="3 4">
    <name type="scientific">Citrus x changshan-huyou</name>
    <dbReference type="NCBI Taxonomy" id="2935761"/>
    <lineage>
        <taxon>Eukaryota</taxon>
        <taxon>Viridiplantae</taxon>
        <taxon>Streptophyta</taxon>
        <taxon>Embryophyta</taxon>
        <taxon>Tracheophyta</taxon>
        <taxon>Spermatophyta</taxon>
        <taxon>Magnoliopsida</taxon>
        <taxon>eudicotyledons</taxon>
        <taxon>Gunneridae</taxon>
        <taxon>Pentapetalae</taxon>
        <taxon>rosids</taxon>
        <taxon>malvids</taxon>
        <taxon>Sapindales</taxon>
        <taxon>Rutaceae</taxon>
        <taxon>Aurantioideae</taxon>
        <taxon>Citrus</taxon>
    </lineage>
</organism>
<feature type="chain" id="PRO_5042817935" evidence="2">
    <location>
        <begin position="21"/>
        <end position="219"/>
    </location>
</feature>
<evidence type="ECO:0000256" key="2">
    <source>
        <dbReference type="SAM" id="SignalP"/>
    </source>
</evidence>
<dbReference type="Proteomes" id="UP001428341">
    <property type="component" value="Unassembled WGS sequence"/>
</dbReference>
<accession>A0AAP0M961</accession>
<dbReference type="EMBL" id="JBCGBO010000005">
    <property type="protein sequence ID" value="KAK9197700.1"/>
    <property type="molecule type" value="Genomic_DNA"/>
</dbReference>
<evidence type="ECO:0000313" key="4">
    <source>
        <dbReference type="Proteomes" id="UP001428341"/>
    </source>
</evidence>
<keyword evidence="2" id="KW-0732">Signal</keyword>